<comment type="caution">
    <text evidence="2">The sequence shown here is derived from an EMBL/GenBank/DDBJ whole genome shotgun (WGS) entry which is preliminary data.</text>
</comment>
<reference evidence="2 3" key="1">
    <citation type="submission" date="2017-11" db="EMBL/GenBank/DDBJ databases">
        <title>Draft genome sequence of magnetotactic bacterium Magnetospirillum kuznetsovii LBB-42.</title>
        <authorList>
            <person name="Grouzdev D.S."/>
            <person name="Rysina M.S."/>
            <person name="Baslerov R.V."/>
            <person name="Koziaeva V."/>
        </authorList>
    </citation>
    <scope>NUCLEOTIDE SEQUENCE [LARGE SCALE GENOMIC DNA]</scope>
    <source>
        <strain evidence="2 3">LBB-42</strain>
    </source>
</reference>
<dbReference type="EMBL" id="PGTO01000013">
    <property type="protein sequence ID" value="RAU21059.1"/>
    <property type="molecule type" value="Genomic_DNA"/>
</dbReference>
<keyword evidence="3" id="KW-1185">Reference proteome</keyword>
<gene>
    <name evidence="2" type="ORF">CU669_14985</name>
</gene>
<evidence type="ECO:0000256" key="1">
    <source>
        <dbReference type="SAM" id="Coils"/>
    </source>
</evidence>
<evidence type="ECO:0000313" key="3">
    <source>
        <dbReference type="Proteomes" id="UP000251075"/>
    </source>
</evidence>
<dbReference type="AlphaFoldDB" id="A0A364NVE5"/>
<feature type="coiled-coil region" evidence="1">
    <location>
        <begin position="27"/>
        <end position="54"/>
    </location>
</feature>
<evidence type="ECO:0000313" key="2">
    <source>
        <dbReference type="EMBL" id="RAU21059.1"/>
    </source>
</evidence>
<sequence>MTSQSTARRWLSTLARHYPSLLVSGVCHNALAEIDELEQHAEVLRRDCHEFLAERDAYRDAPAIKVDMDQSCSGCVRAPTEAEPTYDEECNGCRRFYGDLYEEQHK</sequence>
<name>A0A364NVE5_9PROT</name>
<dbReference type="RefSeq" id="WP_112146127.1">
    <property type="nucleotide sequence ID" value="NZ_PGTO01000013.1"/>
</dbReference>
<dbReference type="Proteomes" id="UP000251075">
    <property type="component" value="Unassembled WGS sequence"/>
</dbReference>
<protein>
    <submittedName>
        <fullName evidence="2">Uncharacterized protein</fullName>
    </submittedName>
</protein>
<proteinExistence type="predicted"/>
<keyword evidence="1" id="KW-0175">Coiled coil</keyword>
<organism evidence="2 3">
    <name type="scientific">Paramagnetospirillum kuznetsovii</name>
    <dbReference type="NCBI Taxonomy" id="2053833"/>
    <lineage>
        <taxon>Bacteria</taxon>
        <taxon>Pseudomonadati</taxon>
        <taxon>Pseudomonadota</taxon>
        <taxon>Alphaproteobacteria</taxon>
        <taxon>Rhodospirillales</taxon>
        <taxon>Magnetospirillaceae</taxon>
        <taxon>Paramagnetospirillum</taxon>
    </lineage>
</organism>
<accession>A0A364NVE5</accession>